<comment type="caution">
    <text evidence="2">The sequence shown here is derived from an EMBL/GenBank/DDBJ whole genome shotgun (WGS) entry which is preliminary data.</text>
</comment>
<keyword evidence="1" id="KW-0812">Transmembrane</keyword>
<evidence type="ECO:0000256" key="1">
    <source>
        <dbReference type="SAM" id="Phobius"/>
    </source>
</evidence>
<keyword evidence="1" id="KW-0472">Membrane</keyword>
<evidence type="ECO:0000313" key="3">
    <source>
        <dbReference type="Proteomes" id="UP000470771"/>
    </source>
</evidence>
<gene>
    <name evidence="2" type="ORF">GQN54_14865</name>
</gene>
<protein>
    <submittedName>
        <fullName evidence="2">Uncharacterized protein</fullName>
    </submittedName>
</protein>
<dbReference type="EMBL" id="WWNE01000018">
    <property type="protein sequence ID" value="NBG67406.1"/>
    <property type="molecule type" value="Genomic_DNA"/>
</dbReference>
<evidence type="ECO:0000313" key="2">
    <source>
        <dbReference type="EMBL" id="NBG67406.1"/>
    </source>
</evidence>
<sequence>MTFKKYDNLIVKGTSIEVDHILKCSESEFKTKTQSLLISEDDLNPFSLSKARFIGNFHGFYGREFSIKPKSSFLRTKSISNSIWINGKIEPFDENQISISILYNRTDFLKLGQKVLKYSLGILLLIISIKTLINAEILNFIIFGSAILFFYLIAILIFIGHCKDQISYFENHLIKTFDK</sequence>
<accession>A0A6N9NL27</accession>
<reference evidence="2 3" key="1">
    <citation type="submission" date="2019-12" db="EMBL/GenBank/DDBJ databases">
        <authorList>
            <person name="Zhao J."/>
        </authorList>
    </citation>
    <scope>NUCLEOTIDE SEQUENCE [LARGE SCALE GENOMIC DNA]</scope>
    <source>
        <strain evidence="2 3">S-15</strain>
    </source>
</reference>
<proteinExistence type="predicted"/>
<keyword evidence="3" id="KW-1185">Reference proteome</keyword>
<organism evidence="2 3">
    <name type="scientific">Acidiluteibacter ferrifornacis</name>
    <dbReference type="NCBI Taxonomy" id="2692424"/>
    <lineage>
        <taxon>Bacteria</taxon>
        <taxon>Pseudomonadati</taxon>
        <taxon>Bacteroidota</taxon>
        <taxon>Flavobacteriia</taxon>
        <taxon>Flavobacteriales</taxon>
        <taxon>Cryomorphaceae</taxon>
        <taxon>Acidiluteibacter</taxon>
    </lineage>
</organism>
<feature type="transmembrane region" description="Helical" evidence="1">
    <location>
        <begin position="115"/>
        <end position="133"/>
    </location>
</feature>
<dbReference type="AlphaFoldDB" id="A0A6N9NL27"/>
<keyword evidence="1" id="KW-1133">Transmembrane helix</keyword>
<dbReference type="Proteomes" id="UP000470771">
    <property type="component" value="Unassembled WGS sequence"/>
</dbReference>
<name>A0A6N9NL27_9FLAO</name>
<dbReference type="RefSeq" id="WP_160634352.1">
    <property type="nucleotide sequence ID" value="NZ_WWNE01000018.1"/>
</dbReference>
<feature type="transmembrane region" description="Helical" evidence="1">
    <location>
        <begin position="139"/>
        <end position="159"/>
    </location>
</feature>